<comment type="pathway">
    <text evidence="3">Amino-acid biosynthesis; L-lysine biosynthesis via DAP pathway; LL-2,6-diaminopimelate from (S)-tetrahydrodipicolinate (succinylase route): step 3/3.</text>
</comment>
<dbReference type="InterPro" id="IPR010182">
    <property type="entry name" value="ArgE/DapE"/>
</dbReference>
<evidence type="ECO:0000256" key="6">
    <source>
        <dbReference type="ARBA" id="ARBA00016853"/>
    </source>
</evidence>
<evidence type="ECO:0000256" key="10">
    <source>
        <dbReference type="ARBA" id="ARBA00022833"/>
    </source>
</evidence>
<dbReference type="InterPro" id="IPR050072">
    <property type="entry name" value="Peptidase_M20A"/>
</dbReference>
<keyword evidence="13" id="KW-0170">Cobalt</keyword>
<sequence>MSIFSEKEKIQMLADIVEMNTVNDNEIEVARYLKKLFEDHGIQAEIDEVEENRVNLIASIGEGSPVVGISGHMDVVSEGDPDDWDYPPFELTEKDGMLYGRGTSDMKAGLLGLAIAMIDIKENDALPKGTIKFMATAGEEMEQLGSAQLYEKGYMDDVEALIIAEPSEQNLVYAHKGSMDFRITSKGRAAHSSVPVIGHNAIKPLIQFIQNIDEEYERISKELKYEKLDFSHLIERIQSQLQQNSELDEDEVKRVISGLVISNTIIHGGNQVNSVPDVATAEFNIRTVPEYDNAKVKELFKKYLEEINKQGGKLEENMYLDLDPVLTTGDNDLIKTGQQVAKQIFDEDIVASPTVAVTDASNLLRGKDEHFSFLMFGPGTVPHQVNEHVDKEKYFKFIDYYTELLTTYLKQHD</sequence>
<dbReference type="PROSITE" id="PS00758">
    <property type="entry name" value="ARGE_DAPE_CPG2_1"/>
    <property type="match status" value="1"/>
</dbReference>
<dbReference type="CDD" id="cd08659">
    <property type="entry name" value="M20_ArgE_DapE-like"/>
    <property type="match status" value="1"/>
</dbReference>
<evidence type="ECO:0000256" key="4">
    <source>
        <dbReference type="ARBA" id="ARBA00006247"/>
    </source>
</evidence>
<dbReference type="InterPro" id="IPR011650">
    <property type="entry name" value="Peptidase_M20_dimer"/>
</dbReference>
<proteinExistence type="inferred from homology"/>
<dbReference type="GO" id="GO:0009014">
    <property type="term" value="F:succinyl-diaminopimelate desuccinylase activity"/>
    <property type="evidence" value="ECO:0007669"/>
    <property type="project" value="UniProtKB-EC"/>
</dbReference>
<dbReference type="EC" id="3.5.1.18" evidence="5"/>
<dbReference type="SUPFAM" id="SSF53187">
    <property type="entry name" value="Zn-dependent exopeptidases"/>
    <property type="match status" value="1"/>
</dbReference>
<dbReference type="Gene3D" id="3.40.630.10">
    <property type="entry name" value="Zn peptidases"/>
    <property type="match status" value="1"/>
</dbReference>
<comment type="caution">
    <text evidence="16">The sequence shown here is derived from an EMBL/GenBank/DDBJ whole genome shotgun (WGS) entry which is preliminary data.</text>
</comment>
<dbReference type="EMBL" id="SRPJ01000003">
    <property type="protein sequence ID" value="TGN26946.1"/>
    <property type="molecule type" value="Genomic_DNA"/>
</dbReference>
<evidence type="ECO:0000313" key="17">
    <source>
        <dbReference type="Proteomes" id="UP000297459"/>
    </source>
</evidence>
<dbReference type="GO" id="GO:0019877">
    <property type="term" value="P:diaminopimelate biosynthetic process"/>
    <property type="evidence" value="ECO:0007669"/>
    <property type="project" value="UniProtKB-KW"/>
</dbReference>
<dbReference type="Pfam" id="PF01546">
    <property type="entry name" value="Peptidase_M20"/>
    <property type="match status" value="1"/>
</dbReference>
<dbReference type="GO" id="GO:0046872">
    <property type="term" value="F:metal ion binding"/>
    <property type="evidence" value="ECO:0007669"/>
    <property type="project" value="UniProtKB-KW"/>
</dbReference>
<keyword evidence="17" id="KW-1185">Reference proteome</keyword>
<reference evidence="16 17" key="1">
    <citation type="submission" date="2019-04" db="EMBL/GenBank/DDBJ databases">
        <title>Genomic characterization of Staphylococcus petrasii strains.</title>
        <authorList>
            <person name="Vrbovska V."/>
            <person name="Kovarovic V."/>
            <person name="Maslanova I."/>
            <person name="Indrakova A."/>
            <person name="Petras P."/>
            <person name="Sedo O."/>
            <person name="Svec P."/>
            <person name="Fisarova L."/>
            <person name="Sedlacek I."/>
            <person name="Doskar J."/>
            <person name="Pantucek R."/>
        </authorList>
    </citation>
    <scope>NUCLEOTIDE SEQUENCE [LARGE SCALE GENOMIC DNA]</scope>
    <source>
        <strain evidence="16 17">CCM 8529</strain>
    </source>
</reference>
<organism evidence="16 17">
    <name type="scientific">Staphylococcus pragensis</name>
    <dbReference type="NCBI Taxonomy" id="1611836"/>
    <lineage>
        <taxon>Bacteria</taxon>
        <taxon>Bacillati</taxon>
        <taxon>Bacillota</taxon>
        <taxon>Bacilli</taxon>
        <taxon>Bacillales</taxon>
        <taxon>Staphylococcaceae</taxon>
        <taxon>Staphylococcus</taxon>
    </lineage>
</organism>
<keyword evidence="9" id="KW-0378">Hydrolase</keyword>
<dbReference type="Pfam" id="PF07687">
    <property type="entry name" value="M20_dimer"/>
    <property type="match status" value="1"/>
</dbReference>
<comment type="cofactor">
    <cofactor evidence="1">
        <name>Co(2+)</name>
        <dbReference type="ChEBI" id="CHEBI:48828"/>
    </cofactor>
</comment>
<evidence type="ECO:0000256" key="13">
    <source>
        <dbReference type="ARBA" id="ARBA00023285"/>
    </source>
</evidence>
<evidence type="ECO:0000259" key="15">
    <source>
        <dbReference type="Pfam" id="PF07687"/>
    </source>
</evidence>
<evidence type="ECO:0000256" key="14">
    <source>
        <dbReference type="ARBA" id="ARBA00051301"/>
    </source>
</evidence>
<evidence type="ECO:0000256" key="12">
    <source>
        <dbReference type="ARBA" id="ARBA00023154"/>
    </source>
</evidence>
<dbReference type="InterPro" id="IPR036264">
    <property type="entry name" value="Bact_exopeptidase_dim_dom"/>
</dbReference>
<accession>A0A4Z1B6Z6</accession>
<dbReference type="NCBIfam" id="TIGR01910">
    <property type="entry name" value="DapE-ArgE"/>
    <property type="match status" value="1"/>
</dbReference>
<dbReference type="PANTHER" id="PTHR43808">
    <property type="entry name" value="ACETYLORNITHINE DEACETYLASE"/>
    <property type="match status" value="1"/>
</dbReference>
<dbReference type="SUPFAM" id="SSF55031">
    <property type="entry name" value="Bacterial exopeptidase dimerisation domain"/>
    <property type="match status" value="1"/>
</dbReference>
<dbReference type="Gene3D" id="3.30.70.360">
    <property type="match status" value="1"/>
</dbReference>
<gene>
    <name evidence="16" type="ORF">E2558_08190</name>
</gene>
<dbReference type="NCBIfam" id="NF006365">
    <property type="entry name" value="PRK08588.1"/>
    <property type="match status" value="1"/>
</dbReference>
<dbReference type="Proteomes" id="UP000297459">
    <property type="component" value="Unassembled WGS sequence"/>
</dbReference>
<feature type="domain" description="Peptidase M20 dimerisation" evidence="15">
    <location>
        <begin position="173"/>
        <end position="310"/>
    </location>
</feature>
<comment type="catalytic activity">
    <reaction evidence="14">
        <text>N-succinyl-(2S,6S)-2,6-diaminopimelate + H2O = (2S,6S)-2,6-diaminopimelate + succinate</text>
        <dbReference type="Rhea" id="RHEA:22608"/>
        <dbReference type="ChEBI" id="CHEBI:15377"/>
        <dbReference type="ChEBI" id="CHEBI:30031"/>
        <dbReference type="ChEBI" id="CHEBI:57609"/>
        <dbReference type="ChEBI" id="CHEBI:58087"/>
        <dbReference type="EC" id="3.5.1.18"/>
    </reaction>
</comment>
<evidence type="ECO:0000256" key="7">
    <source>
        <dbReference type="ARBA" id="ARBA00022605"/>
    </source>
</evidence>
<keyword evidence="8" id="KW-0479">Metal-binding</keyword>
<name>A0A4Z1B6Z6_9STAP</name>
<dbReference type="InterPro" id="IPR002933">
    <property type="entry name" value="Peptidase_M20"/>
</dbReference>
<keyword evidence="12" id="KW-0457">Lysine biosynthesis</keyword>
<evidence type="ECO:0000256" key="9">
    <source>
        <dbReference type="ARBA" id="ARBA00022801"/>
    </source>
</evidence>
<keyword evidence="7" id="KW-0028">Amino-acid biosynthesis</keyword>
<dbReference type="PROSITE" id="PS00759">
    <property type="entry name" value="ARGE_DAPE_CPG2_2"/>
    <property type="match status" value="1"/>
</dbReference>
<evidence type="ECO:0000256" key="8">
    <source>
        <dbReference type="ARBA" id="ARBA00022723"/>
    </source>
</evidence>
<evidence type="ECO:0000256" key="3">
    <source>
        <dbReference type="ARBA" id="ARBA00005130"/>
    </source>
</evidence>
<evidence type="ECO:0000256" key="2">
    <source>
        <dbReference type="ARBA" id="ARBA00001947"/>
    </source>
</evidence>
<dbReference type="UniPathway" id="UPA00034">
    <property type="reaction ID" value="UER00021"/>
</dbReference>
<evidence type="ECO:0000256" key="5">
    <source>
        <dbReference type="ARBA" id="ARBA00011921"/>
    </source>
</evidence>
<comment type="similarity">
    <text evidence="4">Belongs to the peptidase M20A family.</text>
</comment>
<dbReference type="InterPro" id="IPR001261">
    <property type="entry name" value="ArgE/DapE_CS"/>
</dbReference>
<evidence type="ECO:0000256" key="1">
    <source>
        <dbReference type="ARBA" id="ARBA00001941"/>
    </source>
</evidence>
<dbReference type="AlphaFoldDB" id="A0A4Z1B6Z6"/>
<protein>
    <recommendedName>
        <fullName evidence="6">Probable succinyl-diaminopimelate desuccinylase</fullName>
        <ecNumber evidence="5">3.5.1.18</ecNumber>
    </recommendedName>
</protein>
<dbReference type="PANTHER" id="PTHR43808:SF8">
    <property type="entry name" value="PEPTIDASE M20 DIMERISATION DOMAIN-CONTAINING PROTEIN"/>
    <property type="match status" value="1"/>
</dbReference>
<keyword evidence="10" id="KW-0862">Zinc</keyword>
<dbReference type="RefSeq" id="WP_126564752.1">
    <property type="nucleotide sequence ID" value="NZ_BMCY01000003.1"/>
</dbReference>
<evidence type="ECO:0000256" key="11">
    <source>
        <dbReference type="ARBA" id="ARBA00022915"/>
    </source>
</evidence>
<evidence type="ECO:0000313" key="16">
    <source>
        <dbReference type="EMBL" id="TGN26946.1"/>
    </source>
</evidence>
<keyword evidence="11" id="KW-0220">Diaminopimelate biosynthesis</keyword>
<comment type="cofactor">
    <cofactor evidence="2">
        <name>Zn(2+)</name>
        <dbReference type="ChEBI" id="CHEBI:29105"/>
    </cofactor>
</comment>
<dbReference type="GO" id="GO:0009089">
    <property type="term" value="P:lysine biosynthetic process via diaminopimelate"/>
    <property type="evidence" value="ECO:0007669"/>
    <property type="project" value="UniProtKB-UniPathway"/>
</dbReference>